<dbReference type="PROSITE" id="PS50835">
    <property type="entry name" value="IG_LIKE"/>
    <property type="match status" value="3"/>
</dbReference>
<dbReference type="CDD" id="cd00096">
    <property type="entry name" value="Ig"/>
    <property type="match status" value="1"/>
</dbReference>
<dbReference type="InterPro" id="IPR036179">
    <property type="entry name" value="Ig-like_dom_sf"/>
</dbReference>
<feature type="domain" description="Ig-like" evidence="3">
    <location>
        <begin position="329"/>
        <end position="426"/>
    </location>
</feature>
<keyword evidence="2" id="KW-1015">Disulfide bond</keyword>
<dbReference type="AlphaFoldDB" id="A0A1D2MGW3"/>
<dbReference type="SMART" id="SM00409">
    <property type="entry name" value="IG"/>
    <property type="match status" value="4"/>
</dbReference>
<reference evidence="4 5" key="1">
    <citation type="journal article" date="2016" name="Genome Biol. Evol.">
        <title>Gene Family Evolution Reflects Adaptation to Soil Environmental Stressors in the Genome of the Collembolan Orchesella cincta.</title>
        <authorList>
            <person name="Faddeeva-Vakhrusheva A."/>
            <person name="Derks M.F."/>
            <person name="Anvar S.Y."/>
            <person name="Agamennone V."/>
            <person name="Suring W."/>
            <person name="Smit S."/>
            <person name="van Straalen N.M."/>
            <person name="Roelofs D."/>
        </authorList>
    </citation>
    <scope>NUCLEOTIDE SEQUENCE [LARGE SCALE GENOMIC DNA]</scope>
    <source>
        <tissue evidence="4">Mixed pool</tissue>
    </source>
</reference>
<dbReference type="EMBL" id="LJIJ01001311">
    <property type="protein sequence ID" value="ODM92163.1"/>
    <property type="molecule type" value="Genomic_DNA"/>
</dbReference>
<dbReference type="InterPro" id="IPR007110">
    <property type="entry name" value="Ig-like_dom"/>
</dbReference>
<comment type="caution">
    <text evidence="4">The sequence shown here is derived from an EMBL/GenBank/DDBJ whole genome shotgun (WGS) entry which is preliminary data.</text>
</comment>
<dbReference type="InterPro" id="IPR003598">
    <property type="entry name" value="Ig_sub2"/>
</dbReference>
<protein>
    <submittedName>
        <fullName evidence="4">Down syndrome cell adhesion molecule-like protein Dscam2</fullName>
    </submittedName>
</protein>
<sequence length="434" mass="47926">MQTVTELIELNGPELASMPARMTHFSNTVGLTLTCVGRGPPPLTISWLSGTGEELSQIPGIREELQNGSLYFPPFKPEDYIPTVHNGEYRCSVRNPVGTFLSPVLSVRAIVDHPFEVMILLSSDSNDLIIEGSPALLSCDVTPSFYSQFVRIIAWKSIDQFGHATEILENDSRYKIIKDGSLLIFNTKHQQLFVCIGQSSLNRKSQVSAPFLLKAQGGGRIVPNPKRVNLRHPNSLVGQENVIRGEMGKTTDITCLAVGSPSPTFRWEKYHKGKFVPVTSVLGSSAKTQGPLLRLTQTNPFHNGTYRCEVSNSLGTFSVDYTFLLESNPSLVIEPRRKVARNGESIELSCNLQANSSLGIGLYNNSNVDFMWFKDGKSLNRKIGQKKSPFNRKLQIFNSKLEDQGVYQCFAEVLGAEGVSQSVHASSSIMFECS</sequence>
<dbReference type="InterPro" id="IPR003599">
    <property type="entry name" value="Ig_sub"/>
</dbReference>
<evidence type="ECO:0000313" key="5">
    <source>
        <dbReference type="Proteomes" id="UP000094527"/>
    </source>
</evidence>
<dbReference type="OMA" id="TPALFYR"/>
<dbReference type="GO" id="GO:0016020">
    <property type="term" value="C:membrane"/>
    <property type="evidence" value="ECO:0007669"/>
    <property type="project" value="UniProtKB-SubCell"/>
</dbReference>
<dbReference type="PANTHER" id="PTHR44170">
    <property type="entry name" value="PROTEIN SIDEKICK"/>
    <property type="match status" value="1"/>
</dbReference>
<dbReference type="Gene3D" id="2.60.40.10">
    <property type="entry name" value="Immunoglobulins"/>
    <property type="match status" value="4"/>
</dbReference>
<gene>
    <name evidence="4" type="ORF">Ocin01_14520</name>
</gene>
<dbReference type="PANTHER" id="PTHR44170:SF6">
    <property type="entry name" value="CONTACTIN"/>
    <property type="match status" value="1"/>
</dbReference>
<accession>A0A1D2MGW3</accession>
<feature type="domain" description="Ig-like" evidence="3">
    <location>
        <begin position="13"/>
        <end position="102"/>
    </location>
</feature>
<keyword evidence="1" id="KW-0677">Repeat</keyword>
<feature type="domain" description="Ig-like" evidence="3">
    <location>
        <begin position="225"/>
        <end position="322"/>
    </location>
</feature>
<organism evidence="4 5">
    <name type="scientific">Orchesella cincta</name>
    <name type="common">Springtail</name>
    <name type="synonym">Podura cincta</name>
    <dbReference type="NCBI Taxonomy" id="48709"/>
    <lineage>
        <taxon>Eukaryota</taxon>
        <taxon>Metazoa</taxon>
        <taxon>Ecdysozoa</taxon>
        <taxon>Arthropoda</taxon>
        <taxon>Hexapoda</taxon>
        <taxon>Collembola</taxon>
        <taxon>Entomobryomorpha</taxon>
        <taxon>Entomobryoidea</taxon>
        <taxon>Orchesellidae</taxon>
        <taxon>Orchesellinae</taxon>
        <taxon>Orchesella</taxon>
    </lineage>
</organism>
<evidence type="ECO:0000259" key="3">
    <source>
        <dbReference type="PROSITE" id="PS50835"/>
    </source>
</evidence>
<dbReference type="GO" id="GO:0098609">
    <property type="term" value="P:cell-cell adhesion"/>
    <property type="evidence" value="ECO:0007669"/>
    <property type="project" value="TreeGrafter"/>
</dbReference>
<dbReference type="InterPro" id="IPR013783">
    <property type="entry name" value="Ig-like_fold"/>
</dbReference>
<keyword evidence="5" id="KW-1185">Reference proteome</keyword>
<dbReference type="Pfam" id="PF13927">
    <property type="entry name" value="Ig_3"/>
    <property type="match status" value="2"/>
</dbReference>
<name>A0A1D2MGW3_ORCCI</name>
<evidence type="ECO:0000256" key="2">
    <source>
        <dbReference type="ARBA" id="ARBA00023157"/>
    </source>
</evidence>
<dbReference type="STRING" id="48709.A0A1D2MGW3"/>
<dbReference type="Proteomes" id="UP000094527">
    <property type="component" value="Unassembled WGS sequence"/>
</dbReference>
<dbReference type="OrthoDB" id="5969272at2759"/>
<evidence type="ECO:0000313" key="4">
    <source>
        <dbReference type="EMBL" id="ODM92163.1"/>
    </source>
</evidence>
<proteinExistence type="predicted"/>
<dbReference type="SMART" id="SM00408">
    <property type="entry name" value="IGc2"/>
    <property type="match status" value="3"/>
</dbReference>
<evidence type="ECO:0000256" key="1">
    <source>
        <dbReference type="ARBA" id="ARBA00022737"/>
    </source>
</evidence>
<dbReference type="SUPFAM" id="SSF48726">
    <property type="entry name" value="Immunoglobulin"/>
    <property type="match status" value="3"/>
</dbReference>